<keyword evidence="3" id="KW-1185">Reference proteome</keyword>
<feature type="region of interest" description="Disordered" evidence="1">
    <location>
        <begin position="30"/>
        <end position="59"/>
    </location>
</feature>
<feature type="compositionally biased region" description="Basic residues" evidence="1">
    <location>
        <begin position="104"/>
        <end position="114"/>
    </location>
</feature>
<feature type="non-terminal residue" evidence="2">
    <location>
        <position position="168"/>
    </location>
</feature>
<evidence type="ECO:0000256" key="1">
    <source>
        <dbReference type="SAM" id="MobiDB-lite"/>
    </source>
</evidence>
<evidence type="ECO:0000313" key="3">
    <source>
        <dbReference type="Proteomes" id="UP000837857"/>
    </source>
</evidence>
<sequence length="168" mass="17817">MTRSQGGCARTQRCPAFIYYATRGALGAGNARRGGGRIPGGRSCGSPRESVSAAGRRARAPTSCTTTLMSVASQSPKSLYKLEKVRVTSWCMIAFTPALSARRGRSKCASRRGARAGAGPRELPPHRPNGRSVLPSRPGSSTARALGTAQRCHGIITVPQWDALTWSY</sequence>
<protein>
    <submittedName>
        <fullName evidence="2">Uncharacterized protein</fullName>
    </submittedName>
</protein>
<dbReference type="Proteomes" id="UP000837857">
    <property type="component" value="Chromosome 1"/>
</dbReference>
<proteinExistence type="predicted"/>
<name>A0ABN8HQ02_9NEOP</name>
<reference evidence="2" key="1">
    <citation type="submission" date="2022-03" db="EMBL/GenBank/DDBJ databases">
        <authorList>
            <person name="Martin H S."/>
        </authorList>
    </citation>
    <scope>NUCLEOTIDE SEQUENCE</scope>
</reference>
<dbReference type="EMBL" id="OW152813">
    <property type="protein sequence ID" value="CAH2035295.1"/>
    <property type="molecule type" value="Genomic_DNA"/>
</dbReference>
<organism evidence="2 3">
    <name type="scientific">Iphiclides podalirius</name>
    <name type="common">scarce swallowtail</name>
    <dbReference type="NCBI Taxonomy" id="110791"/>
    <lineage>
        <taxon>Eukaryota</taxon>
        <taxon>Metazoa</taxon>
        <taxon>Ecdysozoa</taxon>
        <taxon>Arthropoda</taxon>
        <taxon>Hexapoda</taxon>
        <taxon>Insecta</taxon>
        <taxon>Pterygota</taxon>
        <taxon>Neoptera</taxon>
        <taxon>Endopterygota</taxon>
        <taxon>Lepidoptera</taxon>
        <taxon>Glossata</taxon>
        <taxon>Ditrysia</taxon>
        <taxon>Papilionoidea</taxon>
        <taxon>Papilionidae</taxon>
        <taxon>Papilioninae</taxon>
        <taxon>Iphiclides</taxon>
    </lineage>
</organism>
<gene>
    <name evidence="2" type="ORF">IPOD504_LOCUS495</name>
</gene>
<feature type="compositionally biased region" description="Gly residues" evidence="1">
    <location>
        <begin position="32"/>
        <end position="43"/>
    </location>
</feature>
<feature type="region of interest" description="Disordered" evidence="1">
    <location>
        <begin position="104"/>
        <end position="146"/>
    </location>
</feature>
<evidence type="ECO:0000313" key="2">
    <source>
        <dbReference type="EMBL" id="CAH2035295.1"/>
    </source>
</evidence>
<accession>A0ABN8HQ02</accession>